<dbReference type="InterPro" id="IPR035093">
    <property type="entry name" value="RelE/ParE_toxin_dom_sf"/>
</dbReference>
<evidence type="ECO:0000313" key="2">
    <source>
        <dbReference type="Proteomes" id="UP000236321"/>
    </source>
</evidence>
<gene>
    <name evidence="1" type="ORF">BGM30_08270</name>
</gene>
<reference evidence="2" key="1">
    <citation type="submission" date="2017-12" db="EMBL/GenBank/DDBJ databases">
        <title>Improved Draft Genome Sequence of Microcystis aeruginosa NIES-298, a Microcystin-Producing Cyanobacterium from Lake Kasumigaura, Japan.</title>
        <authorList>
            <person name="Yamaguchi H."/>
            <person name="Suzuki S."/>
            <person name="Kawachi M."/>
        </authorList>
    </citation>
    <scope>NUCLEOTIDE SEQUENCE [LARGE SCALE GENOMIC DNA]</scope>
    <source>
        <strain evidence="2">NIES-298</strain>
    </source>
</reference>
<accession>A0A2H6BNI3</accession>
<dbReference type="EMBL" id="BEYQ01000002">
    <property type="protein sequence ID" value="GBD51734.1"/>
    <property type="molecule type" value="Genomic_DNA"/>
</dbReference>
<protein>
    <submittedName>
        <fullName evidence="1">Killer suppression protein HigA</fullName>
    </submittedName>
</protein>
<evidence type="ECO:0000313" key="1">
    <source>
        <dbReference type="EMBL" id="GBD51734.1"/>
    </source>
</evidence>
<sequence length="111" mass="12783">MDIVFKEKKFENECNSQRLLKKQYGEKMAKKIRQRLDDLKAVIVLEEMRSLPGRCHELLHKRAGQLSLDLVHPLRLIFEPANIPIPQKADGGIDWKKVTAVVIIGIDDTHD</sequence>
<proteinExistence type="predicted"/>
<dbReference type="Gene3D" id="3.30.2310.20">
    <property type="entry name" value="RelE-like"/>
    <property type="match status" value="1"/>
</dbReference>
<dbReference type="Proteomes" id="UP000236321">
    <property type="component" value="Unassembled WGS sequence"/>
</dbReference>
<comment type="caution">
    <text evidence="1">The sequence shown here is derived from an EMBL/GenBank/DDBJ whole genome shotgun (WGS) entry which is preliminary data.</text>
</comment>
<dbReference type="SUPFAM" id="SSF143011">
    <property type="entry name" value="RelE-like"/>
    <property type="match status" value="1"/>
</dbReference>
<organism evidence="1 2">
    <name type="scientific">Microcystis aeruginosa NIES-298</name>
    <dbReference type="NCBI Taxonomy" id="449468"/>
    <lineage>
        <taxon>Bacteria</taxon>
        <taxon>Bacillati</taxon>
        <taxon>Cyanobacteriota</taxon>
        <taxon>Cyanophyceae</taxon>
        <taxon>Oscillatoriophycideae</taxon>
        <taxon>Chroococcales</taxon>
        <taxon>Microcystaceae</taxon>
        <taxon>Microcystis</taxon>
    </lineage>
</organism>
<name>A0A2H6BNI3_MICAE</name>
<dbReference type="AlphaFoldDB" id="A0A2H6BNI3"/>
<dbReference type="RefSeq" id="WP_103111527.1">
    <property type="nucleotide sequence ID" value="NZ_BEIU01000004.1"/>
</dbReference>